<name>A0AAV4DNJ5_9GAST</name>
<dbReference type="PROSITE" id="PS51767">
    <property type="entry name" value="PEPTIDASE_A1"/>
    <property type="match status" value="1"/>
</dbReference>
<evidence type="ECO:0000256" key="2">
    <source>
        <dbReference type="PIRSR" id="PIRSR601461-2"/>
    </source>
</evidence>
<dbReference type="Pfam" id="PF00026">
    <property type="entry name" value="Asp"/>
    <property type="match status" value="2"/>
</dbReference>
<dbReference type="InterPro" id="IPR021109">
    <property type="entry name" value="Peptidase_aspartic_dom_sf"/>
</dbReference>
<dbReference type="AlphaFoldDB" id="A0AAV4DNJ5"/>
<dbReference type="GO" id="GO:0004190">
    <property type="term" value="F:aspartic-type endopeptidase activity"/>
    <property type="evidence" value="ECO:0007669"/>
    <property type="project" value="InterPro"/>
</dbReference>
<dbReference type="PANTHER" id="PTHR47966:SF51">
    <property type="entry name" value="BETA-SITE APP-CLEAVING ENZYME, ISOFORM A-RELATED"/>
    <property type="match status" value="1"/>
</dbReference>
<accession>A0AAV4DNJ5</accession>
<dbReference type="PRINTS" id="PR00792">
    <property type="entry name" value="PEPSIN"/>
</dbReference>
<evidence type="ECO:0000256" key="1">
    <source>
        <dbReference type="ARBA" id="ARBA00007447"/>
    </source>
</evidence>
<dbReference type="InterPro" id="IPR034164">
    <property type="entry name" value="Pepsin-like_dom"/>
</dbReference>
<keyword evidence="2" id="KW-1015">Disulfide bond</keyword>
<organism evidence="5 6">
    <name type="scientific">Plakobranchus ocellatus</name>
    <dbReference type="NCBI Taxonomy" id="259542"/>
    <lineage>
        <taxon>Eukaryota</taxon>
        <taxon>Metazoa</taxon>
        <taxon>Spiralia</taxon>
        <taxon>Lophotrochozoa</taxon>
        <taxon>Mollusca</taxon>
        <taxon>Gastropoda</taxon>
        <taxon>Heterobranchia</taxon>
        <taxon>Euthyneura</taxon>
        <taxon>Panpulmonata</taxon>
        <taxon>Sacoglossa</taxon>
        <taxon>Placobranchoidea</taxon>
        <taxon>Plakobranchidae</taxon>
        <taxon>Plakobranchus</taxon>
    </lineage>
</organism>
<feature type="transmembrane region" description="Helical" evidence="3">
    <location>
        <begin position="65"/>
        <end position="84"/>
    </location>
</feature>
<dbReference type="GO" id="GO:0006508">
    <property type="term" value="P:proteolysis"/>
    <property type="evidence" value="ECO:0007669"/>
    <property type="project" value="InterPro"/>
</dbReference>
<sequence>MSAQHTGHALTRKDQWLRIRQEPEQQHTNSNNSNRLSNTRTSNIRISNIRISNISSYRRLFKMNLSPAVVLVITLISFYAAHAINIPVFQANKPKWNPKPVPKQQSNHGPLPKSVRLQKQFFLRQSQHRQLLERPSRPFQRSMQDYRMNILARDVKLTNYYDKVYHCPVEIGTPGQKFNLAIYTGYPATWIPSIHCPSDYAHCNEWPDNIICVKVYHCAVEIGTPGQKFNLAIYTGYPATWIPSIHCPSDYAHCNPYRRFNNASSSTYHANGKTFDAFFETGHVEGYWSQDSLKVADLKVRKQSFGEAVLEHNMFKDMNIDGVLGLRSRDDSEGEELTVMDNMVRQGLLQAPIFSLFLNRFDSGDHDSVLTLGGTNPDCYTGEFIVVPLVMSHRWRFIMDGVQIPDQDEIVCSLGCRAEVDSATPLILGPMEDADVLNIAIGGKPHHGWPGTFFFECSEIDDLPDIGFIVNGKILSLSSKDYVIQEFTGGELICYSAIQGMTWREDETPVWILGSAFMRAYYTLFDKQNDRIGFAKAKHQTDMFLD</sequence>
<evidence type="ECO:0000313" key="6">
    <source>
        <dbReference type="Proteomes" id="UP000735302"/>
    </source>
</evidence>
<dbReference type="Gene3D" id="2.40.70.10">
    <property type="entry name" value="Acid Proteases"/>
    <property type="match status" value="3"/>
</dbReference>
<dbReference type="FunFam" id="2.40.70.10:FF:000008">
    <property type="entry name" value="Cathepsin D"/>
    <property type="match status" value="1"/>
</dbReference>
<dbReference type="PANTHER" id="PTHR47966">
    <property type="entry name" value="BETA-SITE APP-CLEAVING ENZYME, ISOFORM A-RELATED"/>
    <property type="match status" value="1"/>
</dbReference>
<dbReference type="FunFam" id="2.40.70.10:FF:000044">
    <property type="entry name" value="Lysosomal aspartic protease"/>
    <property type="match status" value="1"/>
</dbReference>
<dbReference type="InterPro" id="IPR033121">
    <property type="entry name" value="PEPTIDASE_A1"/>
</dbReference>
<protein>
    <submittedName>
        <fullName evidence="5">Cathepsin d</fullName>
    </submittedName>
</protein>
<reference evidence="5 6" key="1">
    <citation type="journal article" date="2021" name="Elife">
        <title>Chloroplast acquisition without the gene transfer in kleptoplastic sea slugs, Plakobranchus ocellatus.</title>
        <authorList>
            <person name="Maeda T."/>
            <person name="Takahashi S."/>
            <person name="Yoshida T."/>
            <person name="Shimamura S."/>
            <person name="Takaki Y."/>
            <person name="Nagai Y."/>
            <person name="Toyoda A."/>
            <person name="Suzuki Y."/>
            <person name="Arimoto A."/>
            <person name="Ishii H."/>
            <person name="Satoh N."/>
            <person name="Nishiyama T."/>
            <person name="Hasebe M."/>
            <person name="Maruyama T."/>
            <person name="Minagawa J."/>
            <person name="Obokata J."/>
            <person name="Shigenobu S."/>
        </authorList>
    </citation>
    <scope>NUCLEOTIDE SEQUENCE [LARGE SCALE GENOMIC DNA]</scope>
</reference>
<gene>
    <name evidence="5" type="ORF">PoB_007215700</name>
</gene>
<dbReference type="InterPro" id="IPR001461">
    <property type="entry name" value="Aspartic_peptidase_A1"/>
</dbReference>
<feature type="disulfide bond" evidence="2">
    <location>
        <begin position="457"/>
        <end position="494"/>
    </location>
</feature>
<evidence type="ECO:0000259" key="4">
    <source>
        <dbReference type="PROSITE" id="PS51767"/>
    </source>
</evidence>
<dbReference type="EMBL" id="BLXT01008064">
    <property type="protein sequence ID" value="GFO45652.1"/>
    <property type="molecule type" value="Genomic_DNA"/>
</dbReference>
<feature type="disulfide bond" evidence="2">
    <location>
        <begin position="412"/>
        <end position="416"/>
    </location>
</feature>
<dbReference type="SUPFAM" id="SSF50630">
    <property type="entry name" value="Acid proteases"/>
    <property type="match status" value="2"/>
</dbReference>
<feature type="disulfide bond" evidence="2">
    <location>
        <begin position="247"/>
        <end position="254"/>
    </location>
</feature>
<dbReference type="Gene3D" id="2.60.40.1960">
    <property type="match status" value="1"/>
</dbReference>
<keyword evidence="3" id="KW-1133">Transmembrane helix</keyword>
<evidence type="ECO:0000313" key="5">
    <source>
        <dbReference type="EMBL" id="GFO45652.1"/>
    </source>
</evidence>
<comment type="similarity">
    <text evidence="1">Belongs to the peptidase A1 family.</text>
</comment>
<feature type="domain" description="Peptidase A1" evidence="4">
    <location>
        <begin position="216"/>
        <end position="535"/>
    </location>
</feature>
<keyword evidence="3" id="KW-0812">Transmembrane</keyword>
<dbReference type="Proteomes" id="UP000735302">
    <property type="component" value="Unassembled WGS sequence"/>
</dbReference>
<keyword evidence="3" id="KW-0472">Membrane</keyword>
<proteinExistence type="inferred from homology"/>
<comment type="caution">
    <text evidence="5">The sequence shown here is derived from an EMBL/GenBank/DDBJ whole genome shotgun (WGS) entry which is preliminary data.</text>
</comment>
<dbReference type="CDD" id="cd05471">
    <property type="entry name" value="pepsin_like"/>
    <property type="match status" value="1"/>
</dbReference>
<keyword evidence="6" id="KW-1185">Reference proteome</keyword>
<evidence type="ECO:0000256" key="3">
    <source>
        <dbReference type="SAM" id="Phobius"/>
    </source>
</evidence>